<dbReference type="PANTHER" id="PTHR43374">
    <property type="entry name" value="FLAVIN PRENYLTRANSFERASE"/>
    <property type="match status" value="1"/>
</dbReference>
<dbReference type="EMBL" id="KV878592">
    <property type="protein sequence ID" value="OJJ55654.1"/>
    <property type="molecule type" value="Genomic_DNA"/>
</dbReference>
<keyword evidence="4" id="KW-0804">Transcription</keyword>
<dbReference type="InterPro" id="IPR036864">
    <property type="entry name" value="Zn2-C6_fun-type_DNA-bd_sf"/>
</dbReference>
<dbReference type="PROSITE" id="PS00463">
    <property type="entry name" value="ZN2_CY6_FUNGAL_1"/>
    <property type="match status" value="1"/>
</dbReference>
<dbReference type="Pfam" id="PF04082">
    <property type="entry name" value="Fungal_trans"/>
    <property type="match status" value="1"/>
</dbReference>
<dbReference type="GO" id="GO:0008270">
    <property type="term" value="F:zinc ion binding"/>
    <property type="evidence" value="ECO:0007669"/>
    <property type="project" value="InterPro"/>
</dbReference>
<keyword evidence="1" id="KW-0479">Metal-binding</keyword>
<sequence>MDSPNSIERREIDRVLRLKRRQRESKACYPCRQRKVKCDGSQPCRTCVRRDHPQICAYNVEETPRKKPAHSNQGNSTAHVDRNEARDSHRNNAQPSRSADIGSSPPDSPRSSAQNQDSSYVFSGDNSLVSMLRQQDPDWTMAREATSVLGLHNTYLSYPFIESKSPHDRWVAILDILPHRDEVLKFFHFYRICAYPFNPILVDVDKFESDICIYLSTYASGELSDRTKISEQWTSGRSVGHISLLLATLAAGAHFSDLENPQRSELCQDFARRSFQALRLANFLLRPSLDVVQSLLILGNTLQNNGQSDAAWALLGTTVRLAQTLGVHTERGISHWPEHAKQKAKRLWSMTVWQDSLLSLCYDRPPIVSNMRWTPEAISSPGLELSYVNLMHYFCWVGLEILKMEGETAEPQQPNHNLTLLTNLDSTCNRAQRHLLARENCRNLPQHLEHLALRMHVSYIASALCRPAIKRSPGLLSEEDPRLASLRSRARESLITASRAFLDFQALSVVPLRTWSMVHTVLSSTLLLCTWQETREDAECRDLQQRVIEVFGTGAGASSRLDGLDTGSSEYSQWLSARHIRALITLRHTLRKRSAQDANANTNPNEQMHVGFGNIQAGDGSQNTMPMDLPYNELFPGLDYG</sequence>
<dbReference type="GO" id="GO:0003677">
    <property type="term" value="F:DNA binding"/>
    <property type="evidence" value="ECO:0007669"/>
    <property type="project" value="UniProtKB-KW"/>
</dbReference>
<evidence type="ECO:0000256" key="6">
    <source>
        <dbReference type="SAM" id="MobiDB-lite"/>
    </source>
</evidence>
<gene>
    <name evidence="8" type="ORF">ASPSYDRAFT_158344</name>
</gene>
<dbReference type="SUPFAM" id="SSF57701">
    <property type="entry name" value="Zn2/Cys6 DNA-binding domain"/>
    <property type="match status" value="1"/>
</dbReference>
<dbReference type="PANTHER" id="PTHR43374:SF1">
    <property type="entry name" value="FLAVIN PRENYLTRANSFERASE PAD1, MITOCHONDRIAL"/>
    <property type="match status" value="1"/>
</dbReference>
<evidence type="ECO:0000256" key="5">
    <source>
        <dbReference type="ARBA" id="ARBA00023242"/>
    </source>
</evidence>
<dbReference type="RefSeq" id="XP_040699460.1">
    <property type="nucleotide sequence ID" value="XM_040842718.1"/>
</dbReference>
<organism evidence="8 9">
    <name type="scientific">Aspergillus sydowii CBS 593.65</name>
    <dbReference type="NCBI Taxonomy" id="1036612"/>
    <lineage>
        <taxon>Eukaryota</taxon>
        <taxon>Fungi</taxon>
        <taxon>Dikarya</taxon>
        <taxon>Ascomycota</taxon>
        <taxon>Pezizomycotina</taxon>
        <taxon>Eurotiomycetes</taxon>
        <taxon>Eurotiomycetidae</taxon>
        <taxon>Eurotiales</taxon>
        <taxon>Aspergillaceae</taxon>
        <taxon>Aspergillus</taxon>
        <taxon>Aspergillus subgen. Nidulantes</taxon>
    </lineage>
</organism>
<dbReference type="SMART" id="SM00906">
    <property type="entry name" value="Fungal_trans"/>
    <property type="match status" value="1"/>
</dbReference>
<dbReference type="GO" id="GO:0006351">
    <property type="term" value="P:DNA-templated transcription"/>
    <property type="evidence" value="ECO:0007669"/>
    <property type="project" value="InterPro"/>
</dbReference>
<dbReference type="InterPro" id="IPR004507">
    <property type="entry name" value="UbiX-like"/>
</dbReference>
<dbReference type="SMART" id="SM00066">
    <property type="entry name" value="GAL4"/>
    <property type="match status" value="1"/>
</dbReference>
<dbReference type="InterPro" id="IPR001138">
    <property type="entry name" value="Zn2Cys6_DnaBD"/>
</dbReference>
<reference evidence="9" key="1">
    <citation type="journal article" date="2017" name="Genome Biol.">
        <title>Comparative genomics reveals high biological diversity and specific adaptations in the industrially and medically important fungal genus Aspergillus.</title>
        <authorList>
            <person name="de Vries R.P."/>
            <person name="Riley R."/>
            <person name="Wiebenga A."/>
            <person name="Aguilar-Osorio G."/>
            <person name="Amillis S."/>
            <person name="Uchima C.A."/>
            <person name="Anderluh G."/>
            <person name="Asadollahi M."/>
            <person name="Askin M."/>
            <person name="Barry K."/>
            <person name="Battaglia E."/>
            <person name="Bayram O."/>
            <person name="Benocci T."/>
            <person name="Braus-Stromeyer S.A."/>
            <person name="Caldana C."/>
            <person name="Canovas D."/>
            <person name="Cerqueira G.C."/>
            <person name="Chen F."/>
            <person name="Chen W."/>
            <person name="Choi C."/>
            <person name="Clum A."/>
            <person name="Dos Santos R.A."/>
            <person name="Damasio A.R."/>
            <person name="Diallinas G."/>
            <person name="Emri T."/>
            <person name="Fekete E."/>
            <person name="Flipphi M."/>
            <person name="Freyberg S."/>
            <person name="Gallo A."/>
            <person name="Gournas C."/>
            <person name="Habgood R."/>
            <person name="Hainaut M."/>
            <person name="Harispe M.L."/>
            <person name="Henrissat B."/>
            <person name="Hilden K.S."/>
            <person name="Hope R."/>
            <person name="Hossain A."/>
            <person name="Karabika E."/>
            <person name="Karaffa L."/>
            <person name="Karanyi Z."/>
            <person name="Krasevec N."/>
            <person name="Kuo A."/>
            <person name="Kusch H."/>
            <person name="LaButti K."/>
            <person name="Lagendijk E.L."/>
            <person name="Lapidus A."/>
            <person name="Levasseur A."/>
            <person name="Lindquist E."/>
            <person name="Lipzen A."/>
            <person name="Logrieco A.F."/>
            <person name="MacCabe A."/>
            <person name="Maekelae M.R."/>
            <person name="Malavazi I."/>
            <person name="Melin P."/>
            <person name="Meyer V."/>
            <person name="Mielnichuk N."/>
            <person name="Miskei M."/>
            <person name="Molnar A.P."/>
            <person name="Mule G."/>
            <person name="Ngan C.Y."/>
            <person name="Orejas M."/>
            <person name="Orosz E."/>
            <person name="Ouedraogo J.P."/>
            <person name="Overkamp K.M."/>
            <person name="Park H.-S."/>
            <person name="Perrone G."/>
            <person name="Piumi F."/>
            <person name="Punt P.J."/>
            <person name="Ram A.F."/>
            <person name="Ramon A."/>
            <person name="Rauscher S."/>
            <person name="Record E."/>
            <person name="Riano-Pachon D.M."/>
            <person name="Robert V."/>
            <person name="Roehrig J."/>
            <person name="Ruller R."/>
            <person name="Salamov A."/>
            <person name="Salih N.S."/>
            <person name="Samson R.A."/>
            <person name="Sandor E."/>
            <person name="Sanguinetti M."/>
            <person name="Schuetze T."/>
            <person name="Sepcic K."/>
            <person name="Shelest E."/>
            <person name="Sherlock G."/>
            <person name="Sophianopoulou V."/>
            <person name="Squina F.M."/>
            <person name="Sun H."/>
            <person name="Susca A."/>
            <person name="Todd R.B."/>
            <person name="Tsang A."/>
            <person name="Unkles S.E."/>
            <person name="van de Wiele N."/>
            <person name="van Rossen-Uffink D."/>
            <person name="Oliveira J.V."/>
            <person name="Vesth T.C."/>
            <person name="Visser J."/>
            <person name="Yu J.-H."/>
            <person name="Zhou M."/>
            <person name="Andersen M.R."/>
            <person name="Archer D.B."/>
            <person name="Baker S.E."/>
            <person name="Benoit I."/>
            <person name="Brakhage A.A."/>
            <person name="Braus G.H."/>
            <person name="Fischer R."/>
            <person name="Frisvad J.C."/>
            <person name="Goldman G.H."/>
            <person name="Houbraken J."/>
            <person name="Oakley B."/>
            <person name="Pocsi I."/>
            <person name="Scazzocchio C."/>
            <person name="Seiboth B."/>
            <person name="vanKuyk P.A."/>
            <person name="Wortman J."/>
            <person name="Dyer P.S."/>
            <person name="Grigoriev I.V."/>
        </authorList>
    </citation>
    <scope>NUCLEOTIDE SEQUENCE [LARGE SCALE GENOMIC DNA]</scope>
    <source>
        <strain evidence="9">CBS 593.65</strain>
    </source>
</reference>
<keyword evidence="2" id="KW-0805">Transcription regulation</keyword>
<dbReference type="Proteomes" id="UP000184356">
    <property type="component" value="Unassembled WGS sequence"/>
</dbReference>
<protein>
    <recommendedName>
        <fullName evidence="7">Zn(2)-C6 fungal-type domain-containing protein</fullName>
    </recommendedName>
</protein>
<name>A0A1L9T894_9EURO</name>
<dbReference type="GO" id="GO:0016831">
    <property type="term" value="F:carboxy-lyase activity"/>
    <property type="evidence" value="ECO:0007669"/>
    <property type="project" value="TreeGrafter"/>
</dbReference>
<keyword evidence="9" id="KW-1185">Reference proteome</keyword>
<accession>A0A1L9T894</accession>
<dbReference type="GO" id="GO:0000981">
    <property type="term" value="F:DNA-binding transcription factor activity, RNA polymerase II-specific"/>
    <property type="evidence" value="ECO:0007669"/>
    <property type="project" value="InterPro"/>
</dbReference>
<dbReference type="Gene3D" id="4.10.240.10">
    <property type="entry name" value="Zn(2)-C6 fungal-type DNA-binding domain"/>
    <property type="match status" value="1"/>
</dbReference>
<dbReference type="VEuPathDB" id="FungiDB:ASPSYDRAFT_158344"/>
<dbReference type="GeneID" id="63758791"/>
<evidence type="ECO:0000256" key="2">
    <source>
        <dbReference type="ARBA" id="ARBA00023015"/>
    </source>
</evidence>
<evidence type="ECO:0000256" key="4">
    <source>
        <dbReference type="ARBA" id="ARBA00023163"/>
    </source>
</evidence>
<feature type="compositionally biased region" description="Polar residues" evidence="6">
    <location>
        <begin position="109"/>
        <end position="122"/>
    </location>
</feature>
<dbReference type="InterPro" id="IPR007219">
    <property type="entry name" value="XnlR_reg_dom"/>
</dbReference>
<dbReference type="AlphaFoldDB" id="A0A1L9T894"/>
<dbReference type="CDD" id="cd12148">
    <property type="entry name" value="fungal_TF_MHR"/>
    <property type="match status" value="1"/>
</dbReference>
<evidence type="ECO:0000313" key="8">
    <source>
        <dbReference type="EMBL" id="OJJ55654.1"/>
    </source>
</evidence>
<feature type="region of interest" description="Disordered" evidence="6">
    <location>
        <begin position="59"/>
        <end position="122"/>
    </location>
</feature>
<evidence type="ECO:0000256" key="1">
    <source>
        <dbReference type="ARBA" id="ARBA00022723"/>
    </source>
</evidence>
<feature type="domain" description="Zn(2)-C6 fungal-type" evidence="7">
    <location>
        <begin position="27"/>
        <end position="58"/>
    </location>
</feature>
<evidence type="ECO:0000256" key="3">
    <source>
        <dbReference type="ARBA" id="ARBA00023125"/>
    </source>
</evidence>
<evidence type="ECO:0000313" key="9">
    <source>
        <dbReference type="Proteomes" id="UP000184356"/>
    </source>
</evidence>
<dbReference type="STRING" id="1036612.A0A1L9T894"/>
<keyword evidence="3" id="KW-0238">DNA-binding</keyword>
<feature type="compositionally biased region" description="Basic and acidic residues" evidence="6">
    <location>
        <begin position="79"/>
        <end position="90"/>
    </location>
</feature>
<proteinExistence type="predicted"/>
<dbReference type="Pfam" id="PF00172">
    <property type="entry name" value="Zn_clus"/>
    <property type="match status" value="1"/>
</dbReference>
<dbReference type="CDD" id="cd00067">
    <property type="entry name" value="GAL4"/>
    <property type="match status" value="1"/>
</dbReference>
<dbReference type="PROSITE" id="PS50048">
    <property type="entry name" value="ZN2_CY6_FUNGAL_2"/>
    <property type="match status" value="1"/>
</dbReference>
<evidence type="ECO:0000259" key="7">
    <source>
        <dbReference type="PROSITE" id="PS50048"/>
    </source>
</evidence>
<keyword evidence="5" id="KW-0539">Nucleus</keyword>
<dbReference type="OrthoDB" id="1747771at2759"/>